<reference evidence="8" key="1">
    <citation type="submission" date="2016-09" db="EMBL/GenBank/DDBJ databases">
        <authorList>
            <person name="Lysoe E."/>
        </authorList>
    </citation>
    <scope>NUCLEOTIDE SEQUENCE [LARGE SCALE GENOMIC DNA]</scope>
    <source>
        <strain evidence="8">LJ96T</strain>
    </source>
</reference>
<dbReference type="FunFam" id="3.40.47.10:FF:000010">
    <property type="entry name" value="Acetyl-CoA acetyltransferase (Thiolase)"/>
    <property type="match status" value="1"/>
</dbReference>
<dbReference type="NCBIfam" id="TIGR01930">
    <property type="entry name" value="AcCoA-C-Actrans"/>
    <property type="match status" value="1"/>
</dbReference>
<dbReference type="GO" id="GO:0003988">
    <property type="term" value="F:acetyl-CoA C-acyltransferase activity"/>
    <property type="evidence" value="ECO:0007669"/>
    <property type="project" value="UniProtKB-EC"/>
</dbReference>
<name>A0A0G9HA64_9GAMM</name>
<dbReference type="InterPro" id="IPR020617">
    <property type="entry name" value="Thiolase_C"/>
</dbReference>
<dbReference type="Pfam" id="PF02803">
    <property type="entry name" value="Thiolase_C"/>
    <property type="match status" value="1"/>
</dbReference>
<dbReference type="OrthoDB" id="8951704at2"/>
<dbReference type="PANTHER" id="PTHR43853:SF21">
    <property type="entry name" value="STEROID 3-KETOACYL-COA THIOLASE"/>
    <property type="match status" value="1"/>
</dbReference>
<dbReference type="GO" id="GO:0010124">
    <property type="term" value="P:phenylacetate catabolic process"/>
    <property type="evidence" value="ECO:0007669"/>
    <property type="project" value="TreeGrafter"/>
</dbReference>
<evidence type="ECO:0000313" key="7">
    <source>
        <dbReference type="EMBL" id="APG05746.1"/>
    </source>
</evidence>
<dbReference type="InterPro" id="IPR020616">
    <property type="entry name" value="Thiolase_N"/>
</dbReference>
<evidence type="ECO:0000256" key="2">
    <source>
        <dbReference type="ARBA" id="ARBA00010982"/>
    </source>
</evidence>
<dbReference type="PANTHER" id="PTHR43853">
    <property type="entry name" value="3-KETOACYL-COA THIOLASE, PEROXISOMAL"/>
    <property type="match status" value="1"/>
</dbReference>
<dbReference type="GO" id="GO:0005737">
    <property type="term" value="C:cytoplasm"/>
    <property type="evidence" value="ECO:0007669"/>
    <property type="project" value="UniProtKB-ARBA"/>
</dbReference>
<evidence type="ECO:0000256" key="6">
    <source>
        <dbReference type="RuleBase" id="RU003557"/>
    </source>
</evidence>
<accession>A0A0G9HA64</accession>
<dbReference type="GO" id="GO:0006635">
    <property type="term" value="P:fatty acid beta-oxidation"/>
    <property type="evidence" value="ECO:0007669"/>
    <property type="project" value="TreeGrafter"/>
</dbReference>
<dbReference type="NCBIfam" id="NF006553">
    <property type="entry name" value="PRK09052.1"/>
    <property type="match status" value="1"/>
</dbReference>
<organism evidence="7 8">
    <name type="scientific">Luteibacter rhizovicinus DSM 16549</name>
    <dbReference type="NCBI Taxonomy" id="1440763"/>
    <lineage>
        <taxon>Bacteria</taxon>
        <taxon>Pseudomonadati</taxon>
        <taxon>Pseudomonadota</taxon>
        <taxon>Gammaproteobacteria</taxon>
        <taxon>Lysobacterales</taxon>
        <taxon>Rhodanobacteraceae</taxon>
        <taxon>Luteibacter</taxon>
    </lineage>
</organism>
<sequence length="402" mass="42845">MSKQVQDAYIVAATRTPVGKAPRGVFRNTRPDDMLAHVIRAVIEQAPGIDPALIADAVIGCAMPEAEQGMNVARIGVLLAGLPEQVPGVTINRFCSSGVQAIAMAADRIRLGEADLMLAGGTESMSMVPMMGHKIAMNPAIFENDENRAIAFGMGITAEKVAERWKISREDQDRFALQSHERAFAAIAAGEFKDEITPFQLDDRYPDLLNHSVREDRRIIDTDEGPRKDTTFEVLSKLRPVFRNGQFGGSVTAGNSSQMSDGAGALLIASEKAIKDHGLTPLARFVGFSVAGVAPEIMGIGPKEAIPKALKQTGITQDQLDWIELNEAFAAQALAVIRDLGLDPSKVNPLGGAIALGHPLGATGAIRAATLIHGLRRRKQKYGMVTMCIGTGMGAAGVFEAL</sequence>
<dbReference type="Pfam" id="PF00108">
    <property type="entry name" value="Thiolase_N"/>
    <property type="match status" value="1"/>
</dbReference>
<dbReference type="InterPro" id="IPR002155">
    <property type="entry name" value="Thiolase"/>
</dbReference>
<keyword evidence="8" id="KW-1185">Reference proteome</keyword>
<dbReference type="InterPro" id="IPR016039">
    <property type="entry name" value="Thiolase-like"/>
</dbReference>
<dbReference type="CDD" id="cd00751">
    <property type="entry name" value="thiolase"/>
    <property type="match status" value="1"/>
</dbReference>
<gene>
    <name evidence="7" type="ORF">BJI69_18800</name>
</gene>
<dbReference type="PROSITE" id="PS00737">
    <property type="entry name" value="THIOLASE_2"/>
    <property type="match status" value="1"/>
</dbReference>
<evidence type="ECO:0000313" key="8">
    <source>
        <dbReference type="Proteomes" id="UP000182987"/>
    </source>
</evidence>
<dbReference type="EC" id="2.3.1.16" evidence="5"/>
<dbReference type="STRING" id="1440763.BJI69_18800"/>
<dbReference type="SUPFAM" id="SSF53901">
    <property type="entry name" value="Thiolase-like"/>
    <property type="match status" value="2"/>
</dbReference>
<dbReference type="KEGG" id="lrz:BJI69_18800"/>
<keyword evidence="4 6" id="KW-0012">Acyltransferase</keyword>
<dbReference type="InterPro" id="IPR020613">
    <property type="entry name" value="Thiolase_CS"/>
</dbReference>
<dbReference type="EMBL" id="CP017480">
    <property type="protein sequence ID" value="APG05746.1"/>
    <property type="molecule type" value="Genomic_DNA"/>
</dbReference>
<evidence type="ECO:0000256" key="4">
    <source>
        <dbReference type="ARBA" id="ARBA00023315"/>
    </source>
</evidence>
<dbReference type="PROSITE" id="PS00099">
    <property type="entry name" value="THIOLASE_3"/>
    <property type="match status" value="1"/>
</dbReference>
<protein>
    <recommendedName>
        <fullName evidence="5">acetyl-CoA C-acyltransferase</fullName>
        <ecNumber evidence="5">2.3.1.16</ecNumber>
    </recommendedName>
</protein>
<evidence type="ECO:0000256" key="5">
    <source>
        <dbReference type="ARBA" id="ARBA00024073"/>
    </source>
</evidence>
<proteinExistence type="inferred from homology"/>
<keyword evidence="3 6" id="KW-0808">Transferase</keyword>
<comment type="similarity">
    <text evidence="2 6">Belongs to the thiolase-like superfamily. Thiolase family.</text>
</comment>
<dbReference type="Gene3D" id="3.40.47.10">
    <property type="match status" value="1"/>
</dbReference>
<dbReference type="AlphaFoldDB" id="A0A0G9HA64"/>
<dbReference type="PATRIC" id="fig|1440763.5.peg.3630"/>
<dbReference type="InterPro" id="IPR050215">
    <property type="entry name" value="Thiolase-like_sf_Thiolase"/>
</dbReference>
<evidence type="ECO:0000256" key="1">
    <source>
        <dbReference type="ARBA" id="ARBA00005189"/>
    </source>
</evidence>
<dbReference type="PIRSF" id="PIRSF000429">
    <property type="entry name" value="Ac-CoA_Ac_transf"/>
    <property type="match status" value="1"/>
</dbReference>
<dbReference type="InterPro" id="IPR020615">
    <property type="entry name" value="Thiolase_acyl_enz_int_AS"/>
</dbReference>
<evidence type="ECO:0000256" key="3">
    <source>
        <dbReference type="ARBA" id="ARBA00022679"/>
    </source>
</evidence>
<comment type="pathway">
    <text evidence="1">Lipid metabolism.</text>
</comment>
<dbReference type="RefSeq" id="WP_046969048.1">
    <property type="nucleotide sequence ID" value="NZ_CP017480.1"/>
</dbReference>
<dbReference type="InterPro" id="IPR020610">
    <property type="entry name" value="Thiolase_AS"/>
</dbReference>
<dbReference type="PROSITE" id="PS00098">
    <property type="entry name" value="THIOLASE_1"/>
    <property type="match status" value="1"/>
</dbReference>
<dbReference type="Proteomes" id="UP000182987">
    <property type="component" value="Chromosome"/>
</dbReference>